<dbReference type="Pfam" id="PF13456">
    <property type="entry name" value="RVT_3"/>
    <property type="match status" value="1"/>
</dbReference>
<dbReference type="CDD" id="cd06222">
    <property type="entry name" value="RNase_H_like"/>
    <property type="match status" value="1"/>
</dbReference>
<dbReference type="Proteomes" id="UP000694864">
    <property type="component" value="Chromosome 20"/>
</dbReference>
<reference evidence="4" key="2">
    <citation type="submission" date="2025-08" db="UniProtKB">
        <authorList>
            <consortium name="RefSeq"/>
        </authorList>
    </citation>
    <scope>IDENTIFICATION</scope>
    <source>
        <tissue evidence="4">Leaf</tissue>
    </source>
</reference>
<dbReference type="Gene3D" id="3.30.420.10">
    <property type="entry name" value="Ribonuclease H-like superfamily/Ribonuclease H"/>
    <property type="match status" value="1"/>
</dbReference>
<feature type="domain" description="RNase H type-1" evidence="1">
    <location>
        <begin position="278"/>
        <end position="372"/>
    </location>
</feature>
<dbReference type="InterPro" id="IPR002156">
    <property type="entry name" value="RNaseH_domain"/>
</dbReference>
<dbReference type="InterPro" id="IPR044730">
    <property type="entry name" value="RNase_H-like_dom_plant"/>
</dbReference>
<dbReference type="PANTHER" id="PTHR34146:SF11">
    <property type="entry name" value="RIBONUCLEASE H-LIKE SUPERFAMILY PROTEIN"/>
    <property type="match status" value="1"/>
</dbReference>
<evidence type="ECO:0000313" key="3">
    <source>
        <dbReference type="Proteomes" id="UP000694864"/>
    </source>
</evidence>
<feature type="domain" description="Reverse transcriptase zinc-binding" evidence="2">
    <location>
        <begin position="90"/>
        <end position="159"/>
    </location>
</feature>
<dbReference type="InterPro" id="IPR026960">
    <property type="entry name" value="RVT-Znf"/>
</dbReference>
<dbReference type="InterPro" id="IPR012337">
    <property type="entry name" value="RNaseH-like_sf"/>
</dbReference>
<proteinExistence type="predicted"/>
<dbReference type="GeneID" id="104772883"/>
<accession>A0ABM0Y597</accession>
<dbReference type="InterPro" id="IPR036397">
    <property type="entry name" value="RNaseH_sf"/>
</dbReference>
<evidence type="ECO:0000259" key="2">
    <source>
        <dbReference type="Pfam" id="PF13966"/>
    </source>
</evidence>
<dbReference type="PANTHER" id="PTHR34146">
    <property type="entry name" value="POLYNUCLEOTIDYL TRANSFERASE, RIBONUCLEASE H-LIKE SUPERFAMILY PROTEIN-RELATED"/>
    <property type="match status" value="1"/>
</dbReference>
<keyword evidence="3" id="KW-1185">Reference proteome</keyword>
<dbReference type="RefSeq" id="XP_010495742.1">
    <property type="nucleotide sequence ID" value="XM_010497440.1"/>
</dbReference>
<sequence length="385" mass="43247">MGPPTEESSQWTVADLIEPGSSTWNIDLIRQVLPAYESEILKIKPSKHGAVDKWAWLPSQDGIYFTKSGYYNTQAEISNQNLPLNPRVPPSFNWHASIWNLRTSQKTKMLLWKIIQQAIPVGANLTHRNVAENPKCPHCNATESELHLFFTCLFATRLWNLAPFSSNFSSNQVSSTTEGLMKANQMICLPPSGVGRGPLSPWIFWTLWTTQNKLIFNKEHLSAEEAINLAIIRAKEWQSAQPEKGCKPLNPKTLLPPTRPQQIEEIITCFTDASWIAEPKAGLGWVFKDFQDRTLKQGADLALNVSSPLIAEAIATFTAVEVAITSGFTHLSVASDSQRLVKALNLKLHSKEFHGILHDILDLSRNFLFVAFILFTEIRTKSQML</sequence>
<dbReference type="Pfam" id="PF13966">
    <property type="entry name" value="zf-RVT"/>
    <property type="match status" value="1"/>
</dbReference>
<gene>
    <name evidence="4" type="primary">LOC104772883</name>
</gene>
<reference evidence="3" key="1">
    <citation type="journal article" date="2014" name="Nat. Commun.">
        <title>The emerging biofuel crop Camelina sativa retains a highly undifferentiated hexaploid genome structure.</title>
        <authorList>
            <person name="Kagale S."/>
            <person name="Koh C."/>
            <person name="Nixon J."/>
            <person name="Bollina V."/>
            <person name="Clarke W.E."/>
            <person name="Tuteja R."/>
            <person name="Spillane C."/>
            <person name="Robinson S.J."/>
            <person name="Links M.G."/>
            <person name="Clarke C."/>
            <person name="Higgins E.E."/>
            <person name="Huebert T."/>
            <person name="Sharpe A.G."/>
            <person name="Parkin I.A."/>
        </authorList>
    </citation>
    <scope>NUCLEOTIDE SEQUENCE [LARGE SCALE GENOMIC DNA]</scope>
    <source>
        <strain evidence="3">cv. DH55</strain>
    </source>
</reference>
<evidence type="ECO:0000313" key="4">
    <source>
        <dbReference type="RefSeq" id="XP_010495742.1"/>
    </source>
</evidence>
<organism evidence="3 4">
    <name type="scientific">Camelina sativa</name>
    <name type="common">False flax</name>
    <name type="synonym">Myagrum sativum</name>
    <dbReference type="NCBI Taxonomy" id="90675"/>
    <lineage>
        <taxon>Eukaryota</taxon>
        <taxon>Viridiplantae</taxon>
        <taxon>Streptophyta</taxon>
        <taxon>Embryophyta</taxon>
        <taxon>Tracheophyta</taxon>
        <taxon>Spermatophyta</taxon>
        <taxon>Magnoliopsida</taxon>
        <taxon>eudicotyledons</taxon>
        <taxon>Gunneridae</taxon>
        <taxon>Pentapetalae</taxon>
        <taxon>rosids</taxon>
        <taxon>malvids</taxon>
        <taxon>Brassicales</taxon>
        <taxon>Brassicaceae</taxon>
        <taxon>Camelineae</taxon>
        <taxon>Camelina</taxon>
    </lineage>
</organism>
<name>A0ABM0Y597_CAMSA</name>
<protein>
    <submittedName>
        <fullName evidence="4">Uncharacterized protein LOC104772883</fullName>
    </submittedName>
</protein>
<evidence type="ECO:0000259" key="1">
    <source>
        <dbReference type="Pfam" id="PF13456"/>
    </source>
</evidence>
<dbReference type="SUPFAM" id="SSF53098">
    <property type="entry name" value="Ribonuclease H-like"/>
    <property type="match status" value="1"/>
</dbReference>